<reference evidence="1 2" key="1">
    <citation type="journal article" date="2018" name="Front. Plant Sci.">
        <title>Red Clover (Trifolium pratense) and Zigzag Clover (T. medium) - A Picture of Genomic Similarities and Differences.</title>
        <authorList>
            <person name="Dluhosova J."/>
            <person name="Istvanek J."/>
            <person name="Nedelnik J."/>
            <person name="Repkova J."/>
        </authorList>
    </citation>
    <scope>NUCLEOTIDE SEQUENCE [LARGE SCALE GENOMIC DNA]</scope>
    <source>
        <strain evidence="2">cv. 10/8</strain>
        <tissue evidence="1">Leaf</tissue>
    </source>
</reference>
<accession>A0A392ULQ5</accession>
<sequence length="47" mass="4927">MSDLYLSDNPFKSLNVESNVAASGTIKRAADVDASVNASETLGLEEP</sequence>
<organism evidence="1 2">
    <name type="scientific">Trifolium medium</name>
    <dbReference type="NCBI Taxonomy" id="97028"/>
    <lineage>
        <taxon>Eukaryota</taxon>
        <taxon>Viridiplantae</taxon>
        <taxon>Streptophyta</taxon>
        <taxon>Embryophyta</taxon>
        <taxon>Tracheophyta</taxon>
        <taxon>Spermatophyta</taxon>
        <taxon>Magnoliopsida</taxon>
        <taxon>eudicotyledons</taxon>
        <taxon>Gunneridae</taxon>
        <taxon>Pentapetalae</taxon>
        <taxon>rosids</taxon>
        <taxon>fabids</taxon>
        <taxon>Fabales</taxon>
        <taxon>Fabaceae</taxon>
        <taxon>Papilionoideae</taxon>
        <taxon>50 kb inversion clade</taxon>
        <taxon>NPAAA clade</taxon>
        <taxon>Hologalegina</taxon>
        <taxon>IRL clade</taxon>
        <taxon>Trifolieae</taxon>
        <taxon>Trifolium</taxon>
    </lineage>
</organism>
<feature type="non-terminal residue" evidence="1">
    <location>
        <position position="47"/>
    </location>
</feature>
<comment type="caution">
    <text evidence="1">The sequence shown here is derived from an EMBL/GenBank/DDBJ whole genome shotgun (WGS) entry which is preliminary data.</text>
</comment>
<dbReference type="AlphaFoldDB" id="A0A392ULQ5"/>
<proteinExistence type="predicted"/>
<evidence type="ECO:0000313" key="2">
    <source>
        <dbReference type="Proteomes" id="UP000265520"/>
    </source>
</evidence>
<protein>
    <submittedName>
        <fullName evidence="1">Uncharacterized protein</fullName>
    </submittedName>
</protein>
<keyword evidence="2" id="KW-1185">Reference proteome</keyword>
<name>A0A392ULQ5_9FABA</name>
<dbReference type="EMBL" id="LXQA010862412">
    <property type="protein sequence ID" value="MCI74511.1"/>
    <property type="molecule type" value="Genomic_DNA"/>
</dbReference>
<evidence type="ECO:0000313" key="1">
    <source>
        <dbReference type="EMBL" id="MCI74511.1"/>
    </source>
</evidence>
<dbReference type="Proteomes" id="UP000265520">
    <property type="component" value="Unassembled WGS sequence"/>
</dbReference>